<evidence type="ECO:0000313" key="1">
    <source>
        <dbReference type="EMBL" id="EMP35742.1"/>
    </source>
</evidence>
<accession>M7C5G0</accession>
<organism evidence="1 2">
    <name type="scientific">Chelonia mydas</name>
    <name type="common">Green sea-turtle</name>
    <name type="synonym">Chelonia agassizi</name>
    <dbReference type="NCBI Taxonomy" id="8469"/>
    <lineage>
        <taxon>Eukaryota</taxon>
        <taxon>Metazoa</taxon>
        <taxon>Chordata</taxon>
        <taxon>Craniata</taxon>
        <taxon>Vertebrata</taxon>
        <taxon>Euteleostomi</taxon>
        <taxon>Archelosauria</taxon>
        <taxon>Testudinata</taxon>
        <taxon>Testudines</taxon>
        <taxon>Cryptodira</taxon>
        <taxon>Durocryptodira</taxon>
        <taxon>Americhelydia</taxon>
        <taxon>Chelonioidea</taxon>
        <taxon>Cheloniidae</taxon>
        <taxon>Chelonia</taxon>
    </lineage>
</organism>
<dbReference type="AlphaFoldDB" id="M7C5G0"/>
<sequence length="139" mass="16150">MGSDRYSGGRFIASRLDAINQLPSTLPSTPILHQGERRRRSRRERVSRRLTVVKTPRHYTEHSFTEAYLSRTSKNTWHLFCDIATVYHFLHHSIDTLKKCNIRIVESSSAQLIMETQGRKRVPAWSTQAVLDLTAVWEE</sequence>
<evidence type="ECO:0000313" key="2">
    <source>
        <dbReference type="Proteomes" id="UP000031443"/>
    </source>
</evidence>
<name>M7C5G0_CHEMY</name>
<protein>
    <submittedName>
        <fullName evidence="1">Uncharacterized protein</fullName>
    </submittedName>
</protein>
<keyword evidence="2" id="KW-1185">Reference proteome</keyword>
<proteinExistence type="predicted"/>
<dbReference type="EMBL" id="KB527578">
    <property type="protein sequence ID" value="EMP35742.1"/>
    <property type="molecule type" value="Genomic_DNA"/>
</dbReference>
<dbReference type="Proteomes" id="UP000031443">
    <property type="component" value="Unassembled WGS sequence"/>
</dbReference>
<reference evidence="2" key="1">
    <citation type="journal article" date="2013" name="Nat. Genet.">
        <title>The draft genomes of soft-shell turtle and green sea turtle yield insights into the development and evolution of the turtle-specific body plan.</title>
        <authorList>
            <person name="Wang Z."/>
            <person name="Pascual-Anaya J."/>
            <person name="Zadissa A."/>
            <person name="Li W."/>
            <person name="Niimura Y."/>
            <person name="Huang Z."/>
            <person name="Li C."/>
            <person name="White S."/>
            <person name="Xiong Z."/>
            <person name="Fang D."/>
            <person name="Wang B."/>
            <person name="Ming Y."/>
            <person name="Chen Y."/>
            <person name="Zheng Y."/>
            <person name="Kuraku S."/>
            <person name="Pignatelli M."/>
            <person name="Herrero J."/>
            <person name="Beal K."/>
            <person name="Nozawa M."/>
            <person name="Li Q."/>
            <person name="Wang J."/>
            <person name="Zhang H."/>
            <person name="Yu L."/>
            <person name="Shigenobu S."/>
            <person name="Wang J."/>
            <person name="Liu J."/>
            <person name="Flicek P."/>
            <person name="Searle S."/>
            <person name="Wang J."/>
            <person name="Kuratani S."/>
            <person name="Yin Y."/>
            <person name="Aken B."/>
            <person name="Zhang G."/>
            <person name="Irie N."/>
        </authorList>
    </citation>
    <scope>NUCLEOTIDE SEQUENCE [LARGE SCALE GENOMIC DNA]</scope>
</reference>
<gene>
    <name evidence="1" type="ORF">UY3_06979</name>
</gene>